<dbReference type="RefSeq" id="WP_091664368.1">
    <property type="nucleotide sequence ID" value="NZ_LT594323.1"/>
</dbReference>
<gene>
    <name evidence="1" type="ORF">GA0070611_2971</name>
</gene>
<accession>A0A1A8ZMG5</accession>
<evidence type="ECO:0000313" key="2">
    <source>
        <dbReference type="Proteomes" id="UP000199385"/>
    </source>
</evidence>
<keyword evidence="2" id="KW-1185">Reference proteome</keyword>
<dbReference type="STRING" id="261654.GA0070611_2971"/>
<organism evidence="1 2">
    <name type="scientific">Micromonospora auratinigra</name>
    <dbReference type="NCBI Taxonomy" id="261654"/>
    <lineage>
        <taxon>Bacteria</taxon>
        <taxon>Bacillati</taxon>
        <taxon>Actinomycetota</taxon>
        <taxon>Actinomycetes</taxon>
        <taxon>Micromonosporales</taxon>
        <taxon>Micromonosporaceae</taxon>
        <taxon>Micromonospora</taxon>
    </lineage>
</organism>
<dbReference type="PATRIC" id="fig|261654.4.peg.3022"/>
<dbReference type="OrthoDB" id="4567081at2"/>
<reference evidence="2" key="1">
    <citation type="submission" date="2016-06" db="EMBL/GenBank/DDBJ databases">
        <authorList>
            <person name="Varghese N."/>
            <person name="Submissions Spin"/>
        </authorList>
    </citation>
    <scope>NUCLEOTIDE SEQUENCE [LARGE SCALE GENOMIC DNA]</scope>
    <source>
        <strain evidence="2">DSM 44815</strain>
    </source>
</reference>
<dbReference type="AlphaFoldDB" id="A0A1A8ZMG5"/>
<name>A0A1A8ZMG5_9ACTN</name>
<proteinExistence type="predicted"/>
<protein>
    <submittedName>
        <fullName evidence="1">Uncharacterized protein</fullName>
    </submittedName>
</protein>
<dbReference type="EMBL" id="LT594323">
    <property type="protein sequence ID" value="SBT45282.1"/>
    <property type="molecule type" value="Genomic_DNA"/>
</dbReference>
<sequence>MDRLPLRPGDHVELACEVVEWVDLTLFPAVVRVVFADAQGRVWSLVDKEPIFGTDLDPGSALPRPAAVRCVVREFRAGSDASSVPLVMVSTEPDGVAAEDGTAVFLVSADLLAPVPTG</sequence>
<dbReference type="Proteomes" id="UP000199385">
    <property type="component" value="Chromosome I"/>
</dbReference>
<evidence type="ECO:0000313" key="1">
    <source>
        <dbReference type="EMBL" id="SBT45282.1"/>
    </source>
</evidence>